<feature type="compositionally biased region" description="Basic and acidic residues" evidence="1">
    <location>
        <begin position="33"/>
        <end position="48"/>
    </location>
</feature>
<comment type="caution">
    <text evidence="3">The sequence shown here is derived from an EMBL/GenBank/DDBJ whole genome shotgun (WGS) entry which is preliminary data.</text>
</comment>
<dbReference type="PROSITE" id="PS51257">
    <property type="entry name" value="PROKAR_LIPOPROTEIN"/>
    <property type="match status" value="1"/>
</dbReference>
<feature type="region of interest" description="Disordered" evidence="1">
    <location>
        <begin position="33"/>
        <end position="58"/>
    </location>
</feature>
<dbReference type="AlphaFoldDB" id="A0A533QDD6"/>
<organism evidence="3 4">
    <name type="scientific">Candidatus Jettenia ecosi</name>
    <dbReference type="NCBI Taxonomy" id="2494326"/>
    <lineage>
        <taxon>Bacteria</taxon>
        <taxon>Pseudomonadati</taxon>
        <taxon>Planctomycetota</taxon>
        <taxon>Candidatus Brocadiia</taxon>
        <taxon>Candidatus Brocadiales</taxon>
        <taxon>Candidatus Brocadiaceae</taxon>
        <taxon>Candidatus Jettenia</taxon>
    </lineage>
</organism>
<dbReference type="InterPro" id="IPR051172">
    <property type="entry name" value="Chlamydia_OmcB"/>
</dbReference>
<evidence type="ECO:0000259" key="2">
    <source>
        <dbReference type="Pfam" id="PF01345"/>
    </source>
</evidence>
<dbReference type="NCBIfam" id="TIGR01451">
    <property type="entry name" value="B_ant_repeat"/>
    <property type="match status" value="2"/>
</dbReference>
<dbReference type="InterPro" id="IPR001434">
    <property type="entry name" value="OmcB-like_DUF11"/>
</dbReference>
<feature type="domain" description="DUF11" evidence="2">
    <location>
        <begin position="302"/>
        <end position="396"/>
    </location>
</feature>
<protein>
    <recommendedName>
        <fullName evidence="2">DUF11 domain-containing protein</fullName>
    </recommendedName>
</protein>
<dbReference type="PANTHER" id="PTHR34819">
    <property type="entry name" value="LARGE CYSTEINE-RICH PERIPLASMIC PROTEIN OMCB"/>
    <property type="match status" value="1"/>
</dbReference>
<evidence type="ECO:0000313" key="3">
    <source>
        <dbReference type="EMBL" id="TLD42692.1"/>
    </source>
</evidence>
<evidence type="ECO:0000313" key="4">
    <source>
        <dbReference type="Proteomes" id="UP000319783"/>
    </source>
</evidence>
<feature type="domain" description="DUF11" evidence="2">
    <location>
        <begin position="426"/>
        <end position="512"/>
    </location>
</feature>
<feature type="domain" description="DUF11" evidence="2">
    <location>
        <begin position="202"/>
        <end position="285"/>
    </location>
</feature>
<dbReference type="Gene3D" id="2.60.40.10">
    <property type="entry name" value="Immunoglobulins"/>
    <property type="match status" value="3"/>
</dbReference>
<accession>A0A533QDD6</accession>
<dbReference type="InterPro" id="IPR013783">
    <property type="entry name" value="Ig-like_fold"/>
</dbReference>
<dbReference type="Proteomes" id="UP000319783">
    <property type="component" value="Unassembled WGS sequence"/>
</dbReference>
<evidence type="ECO:0000256" key="1">
    <source>
        <dbReference type="SAM" id="MobiDB-lite"/>
    </source>
</evidence>
<gene>
    <name evidence="3" type="ORF">JETT_1035</name>
</gene>
<proteinExistence type="predicted"/>
<dbReference type="InterPro" id="IPR047589">
    <property type="entry name" value="DUF11_rpt"/>
</dbReference>
<reference evidence="3 4" key="1">
    <citation type="submission" date="2019-04" db="EMBL/GenBank/DDBJ databases">
        <title>Genome of a novel bacterium Candidatus Jettenia ecosi reconstructed from metagenome of an anammox bioreactor.</title>
        <authorList>
            <person name="Mardanov A.V."/>
            <person name="Beletsky A.V."/>
            <person name="Ravin N.V."/>
            <person name="Botchkova E.A."/>
            <person name="Litti Y.V."/>
            <person name="Nozhevnikova A.N."/>
        </authorList>
    </citation>
    <scope>NUCLEOTIDE SEQUENCE [LARGE SCALE GENOMIC DNA]</scope>
    <source>
        <strain evidence="3">J2</strain>
    </source>
</reference>
<dbReference type="Pfam" id="PF01345">
    <property type="entry name" value="DUF11"/>
    <property type="match status" value="3"/>
</dbReference>
<sequence>MKWFELNRSYLVLFVIFLSGIYGCSYKGSEVEEKPPYAHGHIEEEPPPRHQAMHKQKEPAKAESDMLVIMGAFPTGDPHSSVILVETMVPRMGQVNQPYEYLIKVTNLTQVPVRDVEVVQTLSEKFQIKKSDPVMQKPLKEGVAKWLIGDIKSKETKVIRVTGVPTTEGEIPFCTTATYNLPEFCVTPVIVQPKLSLAKRMPSEVLICDPIPVTLIISNTGTGVAQDVQIKESLPSGLITADGKASIMQTIGSLQPKESREVSLTLKAEKTGQYTNVATASGVGGLSAESNSATVIVKQPILVIEKTGPEKRYIGRKITYDIEVSNEGDGQAASTVIEDTIPANASFVSASNGGTFAGNTVTWNVGTLQPKDSEKVSVTLRAESIGEAENKAVAKAVCAEAASASAVTQILGIPAILLEVIDVEDPVAVGDSVTYAITVTNQGSEISTNTEITCTLEDTMQYVSSTGPTKAIVEGKTVSFGPLPTLAPKAQASWKLVVKAVDEGDVRLKVSLMEDCLERPVEETEATNFYQ</sequence>
<name>A0A533QDD6_9BACT</name>
<dbReference type="EMBL" id="SULG01000015">
    <property type="protein sequence ID" value="TLD42692.1"/>
    <property type="molecule type" value="Genomic_DNA"/>
</dbReference>